<keyword evidence="9" id="KW-1015">Disulfide bond</keyword>
<evidence type="ECO:0000256" key="7">
    <source>
        <dbReference type="ARBA" id="ARBA00023065"/>
    </source>
</evidence>
<dbReference type="InterPro" id="IPR051432">
    <property type="entry name" value="KCNMA1_auxiliary"/>
</dbReference>
<evidence type="ECO:0000256" key="5">
    <source>
        <dbReference type="ARBA" id="ARBA00022729"/>
    </source>
</evidence>
<dbReference type="EMBL" id="CAWYQH010000024">
    <property type="protein sequence ID" value="CAK8675929.1"/>
    <property type="molecule type" value="Genomic_DNA"/>
</dbReference>
<evidence type="ECO:0000256" key="10">
    <source>
        <dbReference type="ARBA" id="ARBA00023303"/>
    </source>
</evidence>
<dbReference type="Gene3D" id="3.80.10.10">
    <property type="entry name" value="Ribonuclease Inhibitor"/>
    <property type="match status" value="1"/>
</dbReference>
<proteinExistence type="predicted"/>
<keyword evidence="7" id="KW-0406">Ion transport</keyword>
<keyword evidence="6" id="KW-1133">Transmembrane helix</keyword>
<keyword evidence="4" id="KW-0812">Transmembrane</keyword>
<organism evidence="11 12">
    <name type="scientific">Clavelina lepadiformis</name>
    <name type="common">Light-bulb sea squirt</name>
    <name type="synonym">Ascidia lepadiformis</name>
    <dbReference type="NCBI Taxonomy" id="159417"/>
    <lineage>
        <taxon>Eukaryota</taxon>
        <taxon>Metazoa</taxon>
        <taxon>Chordata</taxon>
        <taxon>Tunicata</taxon>
        <taxon>Ascidiacea</taxon>
        <taxon>Aplousobranchia</taxon>
        <taxon>Clavelinidae</taxon>
        <taxon>Clavelina</taxon>
    </lineage>
</organism>
<dbReference type="PANTHER" id="PTHR46473:SF10">
    <property type="entry name" value="LD45603P-RELATED"/>
    <property type="match status" value="1"/>
</dbReference>
<evidence type="ECO:0000256" key="9">
    <source>
        <dbReference type="ARBA" id="ARBA00023157"/>
    </source>
</evidence>
<evidence type="ECO:0000256" key="1">
    <source>
        <dbReference type="ARBA" id="ARBA00004162"/>
    </source>
</evidence>
<dbReference type="Proteomes" id="UP001642483">
    <property type="component" value="Unassembled WGS sequence"/>
</dbReference>
<comment type="caution">
    <text evidence="11">The sequence shown here is derived from an EMBL/GenBank/DDBJ whole genome shotgun (WGS) entry which is preliminary data.</text>
</comment>
<evidence type="ECO:0000313" key="12">
    <source>
        <dbReference type="Proteomes" id="UP001642483"/>
    </source>
</evidence>
<keyword evidence="10" id="KW-0407">Ion channel</keyword>
<protein>
    <submittedName>
        <fullName evidence="11">Uncharacterized protein</fullName>
    </submittedName>
</protein>
<gene>
    <name evidence="11" type="ORF">CVLEPA_LOCUS5451</name>
</gene>
<dbReference type="InterPro" id="IPR032675">
    <property type="entry name" value="LRR_dom_sf"/>
</dbReference>
<dbReference type="SUPFAM" id="SSF52058">
    <property type="entry name" value="L domain-like"/>
    <property type="match status" value="1"/>
</dbReference>
<dbReference type="PANTHER" id="PTHR46473">
    <property type="entry name" value="GH08155P"/>
    <property type="match status" value="1"/>
</dbReference>
<keyword evidence="3" id="KW-1003">Cell membrane</keyword>
<sequence length="140" mass="15685">MQLQAVELWESGLKAIEDHTFHGLTKLTILDVMDCHVNSPITNFTFDGLKSVQTIDLSLSNISTMEVGALDGLHNQQTLRLCDNPLKTLNALLFARETVPSISEIFLWEKHLDMRLQTEMAKTDAGIKLCNTRPTSNDLC</sequence>
<keyword evidence="5" id="KW-0732">Signal</keyword>
<evidence type="ECO:0000256" key="4">
    <source>
        <dbReference type="ARBA" id="ARBA00022692"/>
    </source>
</evidence>
<reference evidence="11 12" key="1">
    <citation type="submission" date="2024-02" db="EMBL/GenBank/DDBJ databases">
        <authorList>
            <person name="Daric V."/>
            <person name="Darras S."/>
        </authorList>
    </citation>
    <scope>NUCLEOTIDE SEQUENCE [LARGE SCALE GENOMIC DNA]</scope>
</reference>
<evidence type="ECO:0000256" key="6">
    <source>
        <dbReference type="ARBA" id="ARBA00022989"/>
    </source>
</evidence>
<accession>A0ABP0F890</accession>
<keyword evidence="8" id="KW-0472">Membrane</keyword>
<comment type="subcellular location">
    <subcellularLocation>
        <location evidence="1">Cell membrane</location>
        <topology evidence="1">Single-pass membrane protein</topology>
    </subcellularLocation>
</comment>
<keyword evidence="2" id="KW-0813">Transport</keyword>
<name>A0ABP0F890_CLALP</name>
<evidence type="ECO:0000256" key="2">
    <source>
        <dbReference type="ARBA" id="ARBA00022448"/>
    </source>
</evidence>
<evidence type="ECO:0000256" key="8">
    <source>
        <dbReference type="ARBA" id="ARBA00023136"/>
    </source>
</evidence>
<evidence type="ECO:0000313" key="11">
    <source>
        <dbReference type="EMBL" id="CAK8675929.1"/>
    </source>
</evidence>
<keyword evidence="12" id="KW-1185">Reference proteome</keyword>
<evidence type="ECO:0000256" key="3">
    <source>
        <dbReference type="ARBA" id="ARBA00022475"/>
    </source>
</evidence>